<evidence type="ECO:0000256" key="1">
    <source>
        <dbReference type="ARBA" id="ARBA00023015"/>
    </source>
</evidence>
<evidence type="ECO:0000313" key="5">
    <source>
        <dbReference type="EMBL" id="SCB39170.1"/>
    </source>
</evidence>
<dbReference type="Pfam" id="PF07702">
    <property type="entry name" value="UTRA"/>
    <property type="match status" value="1"/>
</dbReference>
<dbReference type="SMART" id="SM00345">
    <property type="entry name" value="HTH_GNTR"/>
    <property type="match status" value="1"/>
</dbReference>
<dbReference type="InterPro" id="IPR036388">
    <property type="entry name" value="WH-like_DNA-bd_sf"/>
</dbReference>
<dbReference type="InterPro" id="IPR000524">
    <property type="entry name" value="Tscrpt_reg_HTH_GntR"/>
</dbReference>
<evidence type="ECO:0000313" key="6">
    <source>
        <dbReference type="Proteomes" id="UP000186228"/>
    </source>
</evidence>
<gene>
    <name evidence="5" type="ORF">GA0061100_11882</name>
</gene>
<dbReference type="PRINTS" id="PR00035">
    <property type="entry name" value="HTHGNTR"/>
</dbReference>
<evidence type="ECO:0000256" key="2">
    <source>
        <dbReference type="ARBA" id="ARBA00023125"/>
    </source>
</evidence>
<evidence type="ECO:0000259" key="4">
    <source>
        <dbReference type="PROSITE" id="PS50949"/>
    </source>
</evidence>
<dbReference type="CDD" id="cd07377">
    <property type="entry name" value="WHTH_GntR"/>
    <property type="match status" value="1"/>
</dbReference>
<dbReference type="PROSITE" id="PS50949">
    <property type="entry name" value="HTH_GNTR"/>
    <property type="match status" value="1"/>
</dbReference>
<dbReference type="Pfam" id="PF00392">
    <property type="entry name" value="GntR"/>
    <property type="match status" value="1"/>
</dbReference>
<dbReference type="InterPro" id="IPR028978">
    <property type="entry name" value="Chorismate_lyase_/UTRA_dom_sf"/>
</dbReference>
<proteinExistence type="predicted"/>
<dbReference type="InterPro" id="IPR050679">
    <property type="entry name" value="Bact_HTH_transcr_reg"/>
</dbReference>
<dbReference type="SUPFAM" id="SSF46785">
    <property type="entry name" value="Winged helix' DNA-binding domain"/>
    <property type="match status" value="1"/>
</dbReference>
<dbReference type="STRING" id="52131.GA0061100_11882"/>
<dbReference type="InterPro" id="IPR011663">
    <property type="entry name" value="UTRA"/>
</dbReference>
<dbReference type="SMART" id="SM00866">
    <property type="entry name" value="UTRA"/>
    <property type="match status" value="1"/>
</dbReference>
<keyword evidence="1" id="KW-0805">Transcription regulation</keyword>
<dbReference type="GO" id="GO:0003700">
    <property type="term" value="F:DNA-binding transcription factor activity"/>
    <property type="evidence" value="ECO:0007669"/>
    <property type="project" value="InterPro"/>
</dbReference>
<dbReference type="OrthoDB" id="7334968at2"/>
<reference evidence="6" key="1">
    <citation type="submission" date="2016-08" db="EMBL/GenBank/DDBJ databases">
        <authorList>
            <person name="Varghese N."/>
            <person name="Submissions Spin"/>
        </authorList>
    </citation>
    <scope>NUCLEOTIDE SEQUENCE [LARGE SCALE GENOMIC DNA]</scope>
    <source>
        <strain evidence="6">CCBAU 57015</strain>
    </source>
</reference>
<dbReference type="Gene3D" id="3.40.1410.10">
    <property type="entry name" value="Chorismate lyase-like"/>
    <property type="match status" value="1"/>
</dbReference>
<keyword evidence="3" id="KW-0804">Transcription</keyword>
<sequence length="248" mass="27444">MKGEEAGENGQSLYRRLATVLQGEIELGDRSANDALPSERELAAHYGMSRDTVRKAVRLLEEQGILYSEHGRGTFVAPSSVREMSRFLDSFSSDTRKRGGEAGQIILLVEQVPASLAVAGVLKIEPRRIVTRVKRIRTIDGNRIGIHDSHLVLPGAITKDDLNLTGSLYALLDRRFDLHAAEGLESVGSIAANTDDAALLHVSEGSPLLLCERITLSERRQPFEYCEMKYVSSYRYTTRVNRSGNTTK</sequence>
<feature type="domain" description="HTH gntR-type" evidence="4">
    <location>
        <begin position="11"/>
        <end position="79"/>
    </location>
</feature>
<dbReference type="Proteomes" id="UP000186228">
    <property type="component" value="Unassembled WGS sequence"/>
</dbReference>
<dbReference type="InterPro" id="IPR036390">
    <property type="entry name" value="WH_DNA-bd_sf"/>
</dbReference>
<keyword evidence="2" id="KW-0238">DNA-binding</keyword>
<dbReference type="SUPFAM" id="SSF64288">
    <property type="entry name" value="Chorismate lyase-like"/>
    <property type="match status" value="1"/>
</dbReference>
<dbReference type="EMBL" id="FMAC01000018">
    <property type="protein sequence ID" value="SCB39170.1"/>
    <property type="molecule type" value="Genomic_DNA"/>
</dbReference>
<evidence type="ECO:0000256" key="3">
    <source>
        <dbReference type="ARBA" id="ARBA00023163"/>
    </source>
</evidence>
<accession>A0A1C3WGU9</accession>
<dbReference type="GO" id="GO:0003677">
    <property type="term" value="F:DNA binding"/>
    <property type="evidence" value="ECO:0007669"/>
    <property type="project" value="UniProtKB-KW"/>
</dbReference>
<dbReference type="PANTHER" id="PTHR44846:SF1">
    <property type="entry name" value="MANNOSYL-D-GLYCERATE TRANSPORT_METABOLISM SYSTEM REPRESSOR MNGR-RELATED"/>
    <property type="match status" value="1"/>
</dbReference>
<organism evidence="5 6">
    <name type="scientific">Rhizobium hainanense</name>
    <dbReference type="NCBI Taxonomy" id="52131"/>
    <lineage>
        <taxon>Bacteria</taxon>
        <taxon>Pseudomonadati</taxon>
        <taxon>Pseudomonadota</taxon>
        <taxon>Alphaproteobacteria</taxon>
        <taxon>Hyphomicrobiales</taxon>
        <taxon>Rhizobiaceae</taxon>
        <taxon>Rhizobium/Agrobacterium group</taxon>
        <taxon>Rhizobium</taxon>
    </lineage>
</organism>
<dbReference type="RefSeq" id="WP_075856888.1">
    <property type="nucleotide sequence ID" value="NZ_FMAC01000018.1"/>
</dbReference>
<dbReference type="Gene3D" id="1.10.10.10">
    <property type="entry name" value="Winged helix-like DNA-binding domain superfamily/Winged helix DNA-binding domain"/>
    <property type="match status" value="1"/>
</dbReference>
<dbReference type="AlphaFoldDB" id="A0A1C3WGU9"/>
<name>A0A1C3WGU9_9HYPH</name>
<keyword evidence="6" id="KW-1185">Reference proteome</keyword>
<dbReference type="GO" id="GO:0045892">
    <property type="term" value="P:negative regulation of DNA-templated transcription"/>
    <property type="evidence" value="ECO:0007669"/>
    <property type="project" value="TreeGrafter"/>
</dbReference>
<dbReference type="PANTHER" id="PTHR44846">
    <property type="entry name" value="MANNOSYL-D-GLYCERATE TRANSPORT/METABOLISM SYSTEM REPRESSOR MNGR-RELATED"/>
    <property type="match status" value="1"/>
</dbReference>
<protein>
    <submittedName>
        <fullName evidence="5">GntR family transcriptional regulator</fullName>
    </submittedName>
</protein>